<evidence type="ECO:0000256" key="2">
    <source>
        <dbReference type="SAM" id="Phobius"/>
    </source>
</evidence>
<feature type="transmembrane region" description="Helical" evidence="2">
    <location>
        <begin position="38"/>
        <end position="59"/>
    </location>
</feature>
<evidence type="ECO:0000256" key="1">
    <source>
        <dbReference type="SAM" id="MobiDB-lite"/>
    </source>
</evidence>
<keyword evidence="2" id="KW-1133">Transmembrane helix</keyword>
<gene>
    <name evidence="3" type="ORF">FHU35_1811</name>
</gene>
<organism evidence="3 4">
    <name type="scientific">Saccharopolyspora dendranthemae</name>
    <dbReference type="NCBI Taxonomy" id="1181886"/>
    <lineage>
        <taxon>Bacteria</taxon>
        <taxon>Bacillati</taxon>
        <taxon>Actinomycetota</taxon>
        <taxon>Actinomycetes</taxon>
        <taxon>Pseudonocardiales</taxon>
        <taxon>Pseudonocardiaceae</taxon>
        <taxon>Saccharopolyspora</taxon>
    </lineage>
</organism>
<protein>
    <submittedName>
        <fullName evidence="3">Uncharacterized protein</fullName>
    </submittedName>
</protein>
<dbReference type="Proteomes" id="UP000316184">
    <property type="component" value="Unassembled WGS sequence"/>
</dbReference>
<dbReference type="EMBL" id="VIWX01000008">
    <property type="protein sequence ID" value="TWF91590.1"/>
    <property type="molecule type" value="Genomic_DNA"/>
</dbReference>
<evidence type="ECO:0000313" key="3">
    <source>
        <dbReference type="EMBL" id="TWF91590.1"/>
    </source>
</evidence>
<reference evidence="3 4" key="1">
    <citation type="submission" date="2019-06" db="EMBL/GenBank/DDBJ databases">
        <title>Sequencing the genomes of 1000 actinobacteria strains.</title>
        <authorList>
            <person name="Klenk H.-P."/>
        </authorList>
    </citation>
    <scope>NUCLEOTIDE SEQUENCE [LARGE SCALE GENOMIC DNA]</scope>
    <source>
        <strain evidence="3 4">DSM 46699</strain>
    </source>
</reference>
<sequence length="97" mass="10679">MPGGRGCAQRRGAARTLRVVLELLVEWYDGVELWLVQLVYPLQVALVLAVLVPLCWGVARVVDRAVDGVEARFTRVRGTGTPVGHDDGETGRRRRTA</sequence>
<keyword evidence="4" id="KW-1185">Reference proteome</keyword>
<keyword evidence="2" id="KW-0472">Membrane</keyword>
<comment type="caution">
    <text evidence="3">The sequence shown here is derived from an EMBL/GenBank/DDBJ whole genome shotgun (WGS) entry which is preliminary data.</text>
</comment>
<keyword evidence="2" id="KW-0812">Transmembrane</keyword>
<proteinExistence type="predicted"/>
<name>A0A561TWV7_9PSEU</name>
<accession>A0A561TWV7</accession>
<evidence type="ECO:0000313" key="4">
    <source>
        <dbReference type="Proteomes" id="UP000316184"/>
    </source>
</evidence>
<feature type="region of interest" description="Disordered" evidence="1">
    <location>
        <begin position="78"/>
        <end position="97"/>
    </location>
</feature>
<dbReference type="AlphaFoldDB" id="A0A561TWV7"/>